<sequence>MLDCQFNFQQFFVSPPTPSITTFEYNQRQYTCGFYKNGIEAELRIKNTEGKVLAMQPGNMIGLLGTNRQNAKEVDISQPQYDSIIQAALRALSVKSS</sequence>
<keyword evidence="2" id="KW-1185">Reference proteome</keyword>
<accession>A0ABN6PYJ8</accession>
<reference evidence="1" key="1">
    <citation type="submission" date="2022-04" db="EMBL/GenBank/DDBJ databases">
        <title>Complete genome sequence of a cyanobacterium, Nostoc sp. SO-36, isolated in Antarctica.</title>
        <authorList>
            <person name="Kanesaki Y."/>
            <person name="Effendi D."/>
            <person name="Sakamoto T."/>
            <person name="Ohtani S."/>
            <person name="Awai K."/>
        </authorList>
    </citation>
    <scope>NUCLEOTIDE SEQUENCE</scope>
    <source>
        <strain evidence="1">SO-36</strain>
    </source>
</reference>
<dbReference type="Proteomes" id="UP001055453">
    <property type="component" value="Chromosome"/>
</dbReference>
<name>A0ABN6PYJ8_NOSCO</name>
<evidence type="ECO:0000313" key="1">
    <source>
        <dbReference type="EMBL" id="BDI15140.1"/>
    </source>
</evidence>
<organism evidence="1 2">
    <name type="scientific">Nostoc cf. commune SO-36</name>
    <dbReference type="NCBI Taxonomy" id="449208"/>
    <lineage>
        <taxon>Bacteria</taxon>
        <taxon>Bacillati</taxon>
        <taxon>Cyanobacteriota</taxon>
        <taxon>Cyanophyceae</taxon>
        <taxon>Nostocales</taxon>
        <taxon>Nostocaceae</taxon>
        <taxon>Nostoc</taxon>
    </lineage>
</organism>
<protein>
    <submittedName>
        <fullName evidence="1">Uncharacterized protein</fullName>
    </submittedName>
</protein>
<dbReference type="EMBL" id="AP025732">
    <property type="protein sequence ID" value="BDI15140.1"/>
    <property type="molecule type" value="Genomic_DNA"/>
</dbReference>
<proteinExistence type="predicted"/>
<evidence type="ECO:0000313" key="2">
    <source>
        <dbReference type="Proteomes" id="UP001055453"/>
    </source>
</evidence>
<gene>
    <name evidence="1" type="ORF">ANSO36C_09420</name>
</gene>